<dbReference type="Gene3D" id="3.20.20.10">
    <property type="entry name" value="Alanine racemase"/>
    <property type="match status" value="1"/>
</dbReference>
<name>F8GVI8_CUPNN</name>
<dbReference type="PRINTS" id="PR00992">
    <property type="entry name" value="ALARACEMASE"/>
</dbReference>
<dbReference type="SUPFAM" id="SSF51419">
    <property type="entry name" value="PLP-binding barrel"/>
    <property type="match status" value="1"/>
</dbReference>
<protein>
    <submittedName>
        <fullName evidence="7">Alanine racemase Alr</fullName>
        <ecNumber evidence="7">5.1.1.1</ecNumber>
    </submittedName>
</protein>
<reference evidence="7 8" key="1">
    <citation type="journal article" date="2011" name="J. Bacteriol.">
        <title>Complete genome sequence of the type strain Cupriavidus necator N-1.</title>
        <authorList>
            <person name="Poehlein A."/>
            <person name="Kusian B."/>
            <person name="Friedrich B."/>
            <person name="Daniel R."/>
            <person name="Bowien B."/>
        </authorList>
    </citation>
    <scope>NUCLEOTIDE SEQUENCE [LARGE SCALE GENOMIC DNA]</scope>
    <source>
        <strain evidence="8">ATCC 43291 / DSM 13513 / CCUG 52238 / LMG 8453 / N-1</strain>
        <plasmid evidence="7 8">pBB1</plasmid>
    </source>
</reference>
<dbReference type="Pfam" id="PF00842">
    <property type="entry name" value="Ala_racemase_C"/>
    <property type="match status" value="1"/>
</dbReference>
<feature type="domain" description="Alanine racemase C-terminal" evidence="6">
    <location>
        <begin position="240"/>
        <end position="368"/>
    </location>
</feature>
<dbReference type="EMBL" id="CP002879">
    <property type="protein sequence ID" value="AEI81547.1"/>
    <property type="molecule type" value="Genomic_DNA"/>
</dbReference>
<evidence type="ECO:0000256" key="1">
    <source>
        <dbReference type="ARBA" id="ARBA00001933"/>
    </source>
</evidence>
<dbReference type="InterPro" id="IPR029066">
    <property type="entry name" value="PLP-binding_barrel"/>
</dbReference>
<dbReference type="GO" id="GO:0005829">
    <property type="term" value="C:cytosol"/>
    <property type="evidence" value="ECO:0007669"/>
    <property type="project" value="TreeGrafter"/>
</dbReference>
<geneLocation type="plasmid" evidence="7 8">
    <name>pBB1</name>
</geneLocation>
<sequence length="372" mass="40216">MENNAWVEVDLGKFEANVRGIQTRIGDRAEMCAVMKADACGHGIALLVPTLVALGVSSIGIARNDEARQVRQAGFTGRLLRVRAATLAEIEDGLPYGLEEIVGNLDYARHIDALVHRYRRVARVHLELNSGGMSRNGFDLDSQPEREKCLAAAALPHLRVVGIMTHFPVQEVSDVERGLARFRDEAAWLIASASMVRSQIQLHCANSFTTLEVPAAHLDMVRTGAILFGCLPAYPDFQPIASLKSRVASVNAYAAGNTVAYDRTLCLSRDSRLANIPVGYADGYRRALSNRGQALIRGRVYPVVGRVTMNTLMVDVTESPDILPGDEVVLFGTQGGSRIDVASIEAAAGTIYPDLCVGWGNSVTRVAVPANH</sequence>
<feature type="binding site" evidence="5">
    <location>
        <position position="309"/>
    </location>
    <ligand>
        <name>substrate</name>
    </ligand>
</feature>
<dbReference type="InterPro" id="IPR000821">
    <property type="entry name" value="Ala_racemase"/>
</dbReference>
<keyword evidence="3 7" id="KW-0413">Isomerase</keyword>
<evidence type="ECO:0000256" key="5">
    <source>
        <dbReference type="PIRSR" id="PIRSR600821-52"/>
    </source>
</evidence>
<dbReference type="RefSeq" id="WP_013958605.1">
    <property type="nucleotide sequence ID" value="NC_015727.1"/>
</dbReference>
<dbReference type="GO" id="GO:0030632">
    <property type="term" value="P:D-alanine biosynthetic process"/>
    <property type="evidence" value="ECO:0007669"/>
    <property type="project" value="TreeGrafter"/>
</dbReference>
<dbReference type="NCBIfam" id="TIGR00492">
    <property type="entry name" value="alr"/>
    <property type="match status" value="1"/>
</dbReference>
<dbReference type="SMART" id="SM01005">
    <property type="entry name" value="Ala_racemase_C"/>
    <property type="match status" value="1"/>
</dbReference>
<dbReference type="InterPro" id="IPR009006">
    <property type="entry name" value="Ala_racemase/Decarboxylase_C"/>
</dbReference>
<dbReference type="SUPFAM" id="SSF50621">
    <property type="entry name" value="Alanine racemase C-terminal domain-like"/>
    <property type="match status" value="1"/>
</dbReference>
<feature type="modified residue" description="N6-(pyridoxal phosphate)lysine" evidence="4">
    <location>
        <position position="36"/>
    </location>
</feature>
<dbReference type="AlphaFoldDB" id="F8GVI8"/>
<dbReference type="Pfam" id="PF01168">
    <property type="entry name" value="Ala_racemase_N"/>
    <property type="match status" value="1"/>
</dbReference>
<keyword evidence="2 4" id="KW-0663">Pyridoxal phosphate</keyword>
<dbReference type="Gene3D" id="2.40.37.10">
    <property type="entry name" value="Lyase, Ornithine Decarboxylase, Chain A, domain 1"/>
    <property type="match status" value="1"/>
</dbReference>
<keyword evidence="7" id="KW-0614">Plasmid</keyword>
<dbReference type="HOGENOM" id="CLU_028393_2_2_4"/>
<evidence type="ECO:0000313" key="7">
    <source>
        <dbReference type="EMBL" id="AEI81547.1"/>
    </source>
</evidence>
<dbReference type="InterPro" id="IPR011079">
    <property type="entry name" value="Ala_racemase_C"/>
</dbReference>
<dbReference type="PANTHER" id="PTHR30511:SF0">
    <property type="entry name" value="ALANINE RACEMASE, CATABOLIC-RELATED"/>
    <property type="match status" value="1"/>
</dbReference>
<gene>
    <name evidence="7" type="primary">alr</name>
    <name evidence="7" type="ordered locus">CNE_BB1p01200</name>
</gene>
<evidence type="ECO:0000313" key="8">
    <source>
        <dbReference type="Proteomes" id="UP000006798"/>
    </source>
</evidence>
<dbReference type="Proteomes" id="UP000006798">
    <property type="component" value="Plasmid pBB1"/>
</dbReference>
<organism evidence="7 8">
    <name type="scientific">Cupriavidus necator (strain ATCC 43291 / DSM 13513 / CCUG 52238 / LMG 8453 / N-1)</name>
    <name type="common">Ralstonia eutropha</name>
    <dbReference type="NCBI Taxonomy" id="1042878"/>
    <lineage>
        <taxon>Bacteria</taxon>
        <taxon>Pseudomonadati</taxon>
        <taxon>Pseudomonadota</taxon>
        <taxon>Betaproteobacteria</taxon>
        <taxon>Burkholderiales</taxon>
        <taxon>Burkholderiaceae</taxon>
        <taxon>Cupriavidus</taxon>
    </lineage>
</organism>
<dbReference type="EC" id="5.1.1.1" evidence="7"/>
<dbReference type="GO" id="GO:0030170">
    <property type="term" value="F:pyridoxal phosphate binding"/>
    <property type="evidence" value="ECO:0007669"/>
    <property type="project" value="TreeGrafter"/>
</dbReference>
<evidence type="ECO:0000256" key="4">
    <source>
        <dbReference type="PIRSR" id="PIRSR600821-50"/>
    </source>
</evidence>
<evidence type="ECO:0000259" key="6">
    <source>
        <dbReference type="SMART" id="SM01005"/>
    </source>
</evidence>
<dbReference type="KEGG" id="cnc:CNE_BB1p01200"/>
<comment type="cofactor">
    <cofactor evidence="1 4">
        <name>pyridoxal 5'-phosphate</name>
        <dbReference type="ChEBI" id="CHEBI:597326"/>
    </cofactor>
</comment>
<dbReference type="PANTHER" id="PTHR30511">
    <property type="entry name" value="ALANINE RACEMASE"/>
    <property type="match status" value="1"/>
</dbReference>
<feature type="binding site" evidence="5">
    <location>
        <position position="135"/>
    </location>
    <ligand>
        <name>substrate</name>
    </ligand>
</feature>
<evidence type="ECO:0000256" key="3">
    <source>
        <dbReference type="ARBA" id="ARBA00023235"/>
    </source>
</evidence>
<proteinExistence type="predicted"/>
<accession>F8GVI8</accession>
<dbReference type="GO" id="GO:0008784">
    <property type="term" value="F:alanine racemase activity"/>
    <property type="evidence" value="ECO:0007669"/>
    <property type="project" value="UniProtKB-EC"/>
</dbReference>
<evidence type="ECO:0000256" key="2">
    <source>
        <dbReference type="ARBA" id="ARBA00022898"/>
    </source>
</evidence>
<dbReference type="InterPro" id="IPR001608">
    <property type="entry name" value="Ala_racemase_N"/>
</dbReference>
<dbReference type="GeneID" id="34312085"/>